<feature type="compositionally biased region" description="Polar residues" evidence="1">
    <location>
        <begin position="136"/>
        <end position="151"/>
    </location>
</feature>
<feature type="compositionally biased region" description="Polar residues" evidence="1">
    <location>
        <begin position="224"/>
        <end position="237"/>
    </location>
</feature>
<proteinExistence type="predicted"/>
<evidence type="ECO:0000256" key="1">
    <source>
        <dbReference type="SAM" id="MobiDB-lite"/>
    </source>
</evidence>
<feature type="region of interest" description="Disordered" evidence="1">
    <location>
        <begin position="133"/>
        <end position="154"/>
    </location>
</feature>
<dbReference type="Pfam" id="PF11926">
    <property type="entry name" value="DUF3444"/>
    <property type="match status" value="2"/>
</dbReference>
<dbReference type="PROSITE" id="PS50076">
    <property type="entry name" value="DNAJ_2"/>
    <property type="match status" value="1"/>
</dbReference>
<feature type="domain" description="J" evidence="2">
    <location>
        <begin position="68"/>
        <end position="132"/>
    </location>
</feature>
<dbReference type="PaxDb" id="4097-A0A1S3XPV0"/>
<evidence type="ECO:0000259" key="2">
    <source>
        <dbReference type="PROSITE" id="PS50076"/>
    </source>
</evidence>
<feature type="compositionally biased region" description="Low complexity" evidence="1">
    <location>
        <begin position="285"/>
        <end position="294"/>
    </location>
</feature>
<dbReference type="Pfam" id="PF00226">
    <property type="entry name" value="DnaJ"/>
    <property type="match status" value="1"/>
</dbReference>
<dbReference type="PRINTS" id="PR00625">
    <property type="entry name" value="JDOMAIN"/>
</dbReference>
<feature type="region of interest" description="Disordered" evidence="1">
    <location>
        <begin position="219"/>
        <end position="360"/>
    </location>
</feature>
<feature type="region of interest" description="Disordered" evidence="1">
    <location>
        <begin position="376"/>
        <end position="434"/>
    </location>
</feature>
<dbReference type="RefSeq" id="XP_016441963.1">
    <property type="nucleotide sequence ID" value="XM_016586477.1"/>
</dbReference>
<protein>
    <submittedName>
        <fullName evidence="3">Uncharacterized protein isoform X2</fullName>
    </submittedName>
</protein>
<dbReference type="STRING" id="4097.A0A1S3XPV0"/>
<gene>
    <name evidence="3" type="primary">LOC107767466</name>
</gene>
<dbReference type="AlphaFoldDB" id="A0A1S3XPV0"/>
<dbReference type="SUPFAM" id="SSF46565">
    <property type="entry name" value="Chaperone J-domain"/>
    <property type="match status" value="1"/>
</dbReference>
<dbReference type="InterPro" id="IPR001623">
    <property type="entry name" value="DnaJ_domain"/>
</dbReference>
<feature type="compositionally biased region" description="Basic and acidic residues" evidence="1">
    <location>
        <begin position="785"/>
        <end position="800"/>
    </location>
</feature>
<dbReference type="PANTHER" id="PTHR45089:SF24">
    <property type="entry name" value="DNAJ HEAT SHOCK N-TERMINAL DOMAIN-CONTAINING PROTEIN"/>
    <property type="match status" value="1"/>
</dbReference>
<dbReference type="OrthoDB" id="10250354at2759"/>
<dbReference type="Gene3D" id="1.10.287.110">
    <property type="entry name" value="DnaJ domain"/>
    <property type="match status" value="1"/>
</dbReference>
<dbReference type="SMR" id="A0A1S3XPV0"/>
<evidence type="ECO:0000313" key="3">
    <source>
        <dbReference type="RefSeq" id="XP_016441963.1"/>
    </source>
</evidence>
<name>A0A1S3XPV0_TOBAC</name>
<accession>A0A1S3XPV0</accession>
<feature type="region of interest" description="Disordered" evidence="1">
    <location>
        <begin position="775"/>
        <end position="805"/>
    </location>
</feature>
<dbReference type="SMART" id="SM00271">
    <property type="entry name" value="DnaJ"/>
    <property type="match status" value="1"/>
</dbReference>
<feature type="compositionally biased region" description="Basic and acidic residues" evidence="1">
    <location>
        <begin position="238"/>
        <end position="249"/>
    </location>
</feature>
<dbReference type="InterPro" id="IPR024593">
    <property type="entry name" value="DUF3444"/>
</dbReference>
<feature type="compositionally biased region" description="Low complexity" evidence="1">
    <location>
        <begin position="409"/>
        <end position="428"/>
    </location>
</feature>
<feature type="compositionally biased region" description="Basic and acidic residues" evidence="1">
    <location>
        <begin position="397"/>
        <end position="407"/>
    </location>
</feature>
<feature type="compositionally biased region" description="Polar residues" evidence="1">
    <location>
        <begin position="320"/>
        <end position="332"/>
    </location>
</feature>
<reference evidence="3" key="1">
    <citation type="submission" date="2025-08" db="UniProtKB">
        <authorList>
            <consortium name="RefSeq"/>
        </authorList>
    </citation>
    <scope>IDENTIFICATION</scope>
</reference>
<sequence>MLDCNKEEAIRARGIAEKKMENRDFIGAKKLLSKAQELFPNLENIAQMVLVCDVHCSAENKTFGNERNWYDILKVEPTADDSLIRKQYRKLALLLHPDKNKFPGAADAFTLIGEAQMVLLDREKRMLYNNRRIPSGRSQVPMQQTSSSQPDIRSHPWVQNKFNVKSEFMNQHDTQSGVPRSQPTFWTVCPFCSVKYKYYKTMLNKLLWCQNCKKSYTGHEVNASDATPGTSRSQPTSKKNDTTNQDHIKVSSQYTCMSPATKRRSQKKAADEFIQSKLPSEVGRESNSNGNSENAYGKINKEGLSGECKRKNTKRKKISVESSENCDSSTSIDSEEDVNFEECDHPPGQNSQCLGDQKRRRYTQSRQRVTYCANLSGEEEEEEDPSIQNLSETATPNEEKKKLKESLSSEESLQNTEQEAENANARAAVPEKGCGQTFDLPSDLGPSIMTEPESFEYPDPDFNDFEKDREESCFKVGQVWAVYDTLDAMPRFYAVIRKIFSPAFKLHITWLEPDPLDKNETKWLSEGFPASCGRFKLGNSEYAEDHPMFSHLACAKNESSCSNTMKIFPRQGETWAIFKDWDMNWYSHIESKKKYNYEFVEVLSDYADDIGAHVAYLGKVKGFTCLFHRAATKLGESGQFLIPAKEIFRFSHRVPSFKMIGMERNDVPEGSFELDPASLPIDQLGISVSADLDVEHGNAYNDVSCPRSPAKRVRREAPSLPKSNAGFENYLFSSMNSEPMAKSDKDISPLDMMEQWDDKPHDVLSPADGVEVKLKSEGDTSSVDLKGKSEGNAHPADRQSRINLGNNLSLDQRETANCMMYSRMDSVNSAENCIASVANEVPEPEFHNFDVERSLEKFQVGQFWAIYGDEDAMPRYYGQIKKIDPFPNFTLHVAWFYACPPPKGIIQWRDKTMPISCGMFKFKNRKLNTYTETNAFSHQVGPQPMEKKGVYKIFPRTGEVWAVYKNWSAQLKCDKLEDCEYEIVEVVDVTDKYISLKFLIRVNGFKSVYKPQVEEQANGTVKISLAEQLRFSHQIPAFRLTEERGGIVRGFWEFDPAAMPVYFLCTD</sequence>
<dbReference type="InterPro" id="IPR036869">
    <property type="entry name" value="J_dom_sf"/>
</dbReference>
<dbReference type="PANTHER" id="PTHR45089">
    <property type="entry name" value="DNAJ HEAT SHOCK AMINO-TERMINAL DOMAIN PROTEIN-RELATED"/>
    <property type="match status" value="1"/>
</dbReference>
<dbReference type="CDD" id="cd06257">
    <property type="entry name" value="DnaJ"/>
    <property type="match status" value="1"/>
</dbReference>
<organism evidence="3">
    <name type="scientific">Nicotiana tabacum</name>
    <name type="common">Common tobacco</name>
    <dbReference type="NCBI Taxonomy" id="4097"/>
    <lineage>
        <taxon>Eukaryota</taxon>
        <taxon>Viridiplantae</taxon>
        <taxon>Streptophyta</taxon>
        <taxon>Embryophyta</taxon>
        <taxon>Tracheophyta</taxon>
        <taxon>Spermatophyta</taxon>
        <taxon>Magnoliopsida</taxon>
        <taxon>eudicotyledons</taxon>
        <taxon>Gunneridae</taxon>
        <taxon>Pentapetalae</taxon>
        <taxon>asterids</taxon>
        <taxon>lamiids</taxon>
        <taxon>Solanales</taxon>
        <taxon>Solanaceae</taxon>
        <taxon>Nicotianoideae</taxon>
        <taxon>Nicotianeae</taxon>
        <taxon>Nicotiana</taxon>
    </lineage>
</organism>
<feature type="compositionally biased region" description="Polar residues" evidence="1">
    <location>
        <begin position="386"/>
        <end position="396"/>
    </location>
</feature>